<dbReference type="EMBL" id="JBBWWT010000005">
    <property type="protein sequence ID" value="MEL1265053.1"/>
    <property type="molecule type" value="Genomic_DNA"/>
</dbReference>
<organism evidence="1 2">
    <name type="scientific">Pseudoxanthomonas putridarboris</name>
    <dbReference type="NCBI Taxonomy" id="752605"/>
    <lineage>
        <taxon>Bacteria</taxon>
        <taxon>Pseudomonadati</taxon>
        <taxon>Pseudomonadota</taxon>
        <taxon>Gammaproteobacteria</taxon>
        <taxon>Lysobacterales</taxon>
        <taxon>Lysobacteraceae</taxon>
        <taxon>Pseudoxanthomonas</taxon>
    </lineage>
</organism>
<comment type="caution">
    <text evidence="1">The sequence shown here is derived from an EMBL/GenBank/DDBJ whole genome shotgun (WGS) entry which is preliminary data.</text>
</comment>
<evidence type="ECO:0000313" key="1">
    <source>
        <dbReference type="EMBL" id="MEL1265053.1"/>
    </source>
</evidence>
<reference evidence="1 2" key="1">
    <citation type="submission" date="2024-04" db="EMBL/GenBank/DDBJ databases">
        <title>Draft genome sequence of Pseudoxanthomonas putridarboris WD12.</title>
        <authorList>
            <person name="Oh J."/>
        </authorList>
    </citation>
    <scope>NUCLEOTIDE SEQUENCE [LARGE SCALE GENOMIC DNA]</scope>
    <source>
        <strain evidence="1 2">WD12</strain>
    </source>
</reference>
<dbReference type="RefSeq" id="WP_341726227.1">
    <property type="nucleotide sequence ID" value="NZ_JBBWWT010000005.1"/>
</dbReference>
<accession>A0ABU9J2U3</accession>
<gene>
    <name evidence="1" type="ORF">AAD027_11855</name>
</gene>
<sequence>MHATTWFKTEEGRLEIQQRTRKLTAGLRSILLMVDGQRGEQELQSLVQGLHAPADALAQLSAAGLIEQRLADPGAAASDAGRKADPPPVWEGVGTAERYNALYTVLTDSIRAHLGLKGYFMQLKVERCNDADELSALLPEMATALAKARDHAFATRWLDSVRTALA</sequence>
<proteinExistence type="predicted"/>
<name>A0ABU9J2U3_9GAMM</name>
<dbReference type="Proteomes" id="UP001459204">
    <property type="component" value="Unassembled WGS sequence"/>
</dbReference>
<evidence type="ECO:0000313" key="2">
    <source>
        <dbReference type="Proteomes" id="UP001459204"/>
    </source>
</evidence>
<keyword evidence="2" id="KW-1185">Reference proteome</keyword>
<protein>
    <submittedName>
        <fullName evidence="1">Uncharacterized protein</fullName>
    </submittedName>
</protein>